<name>A0A0F4YF48_RASE3</name>
<comment type="caution">
    <text evidence="1">The sequence shown here is derived from an EMBL/GenBank/DDBJ whole genome shotgun (WGS) entry which is preliminary data.</text>
</comment>
<proteinExistence type="predicted"/>
<dbReference type="AlphaFoldDB" id="A0A0F4YF48"/>
<dbReference type="EMBL" id="LASV01000737">
    <property type="protein sequence ID" value="KKA16740.1"/>
    <property type="molecule type" value="Genomic_DNA"/>
</dbReference>
<dbReference type="RefSeq" id="XP_013323352.1">
    <property type="nucleotide sequence ID" value="XM_013467898.1"/>
</dbReference>
<dbReference type="GeneID" id="25321573"/>
<evidence type="ECO:0000313" key="2">
    <source>
        <dbReference type="Proteomes" id="UP000053958"/>
    </source>
</evidence>
<evidence type="ECO:0000313" key="1">
    <source>
        <dbReference type="EMBL" id="KKA16740.1"/>
    </source>
</evidence>
<gene>
    <name evidence="1" type="ORF">T310_9641</name>
</gene>
<organism evidence="1 2">
    <name type="scientific">Rasamsonia emersonii (strain ATCC 16479 / CBS 393.64 / IMI 116815)</name>
    <dbReference type="NCBI Taxonomy" id="1408163"/>
    <lineage>
        <taxon>Eukaryota</taxon>
        <taxon>Fungi</taxon>
        <taxon>Dikarya</taxon>
        <taxon>Ascomycota</taxon>
        <taxon>Pezizomycotina</taxon>
        <taxon>Eurotiomycetes</taxon>
        <taxon>Eurotiomycetidae</taxon>
        <taxon>Eurotiales</taxon>
        <taxon>Trichocomaceae</taxon>
        <taxon>Rasamsonia</taxon>
    </lineage>
</organism>
<sequence length="152" mass="17099">MATTYRKHRQTLLQNSKTLRSRTVYSITASVPHSSSYHRRHIRQTIRSQLSRGKEFQTHENSGNVEGHPPCVSLMILTGSSAASGYSNNTTPLYYKGSNVDDSPMLLEDDAENGTHVARYDSLMHDDEHEPLNEAFRPSLADKQATYMILSS</sequence>
<keyword evidence="2" id="KW-1185">Reference proteome</keyword>
<accession>A0A0F4YF48</accession>
<protein>
    <submittedName>
        <fullName evidence="1">Uncharacterized protein</fullName>
    </submittedName>
</protein>
<reference evidence="1 2" key="1">
    <citation type="submission" date="2015-04" db="EMBL/GenBank/DDBJ databases">
        <authorList>
            <person name="Heijne W.H."/>
            <person name="Fedorova N.D."/>
            <person name="Nierman W.C."/>
            <person name="Vollebregt A.W."/>
            <person name="Zhao Z."/>
            <person name="Wu L."/>
            <person name="Kumar M."/>
            <person name="Stam H."/>
            <person name="van den Berg M.A."/>
            <person name="Pel H.J."/>
        </authorList>
    </citation>
    <scope>NUCLEOTIDE SEQUENCE [LARGE SCALE GENOMIC DNA]</scope>
    <source>
        <strain evidence="1 2">CBS 393.64</strain>
    </source>
</reference>
<dbReference type="Proteomes" id="UP000053958">
    <property type="component" value="Unassembled WGS sequence"/>
</dbReference>